<feature type="compositionally biased region" description="Low complexity" evidence="1">
    <location>
        <begin position="393"/>
        <end position="404"/>
    </location>
</feature>
<dbReference type="AlphaFoldDB" id="A0A167VGZ7"/>
<dbReference type="Proteomes" id="UP000076532">
    <property type="component" value="Unassembled WGS sequence"/>
</dbReference>
<sequence>MMNLNEHNDQMIDLNDAVVNVILPLDLYVHTPFPSETSFDALRSILYEHSNELTTGPKITRDLLIRISNLLSQLQEEPEVPIAKFLPAVLRCLRTWRLLPSEEKGGKEALEALAQNLAGLVNCPSSTEDNNVDRRRMRIKWICSQDGGEDGGAHAGHTTHPSVDATHKPAEFPAIRGGLSERATHSRATPSLSSTSTSTSTACKSIISEYRSGCLCCRKPRKSMFGPSMPVLPSVSAPGRTPRSISLGSLPSHAVYENTEDLPACNVTNIPVSGPRSINHPRKSKSVDENAPPLPPGPFSHRPSSIRIPTFSRAALFTSKAATNNSSSTPPVPSLKPASVAQTKHPIYHTKSVSVDENVHLGRLPLSSSNRGSICLNDLPVVQPARVGKSHTRSASSASTLSSHPRAAKASVAPLHGLSQSVALSTRPLKVPSALNPPGQVKSRVLPHPVPLPRSTTIVAPSHIPSYMFSSASASPLVADTITSSSASFPSKRKLARAPASAPFPSTIPILPVVSKRPPLGSSASSNAQNLDLPREKVRGLALPRVPKSTIKKPAAFTSKMNSIPQCMDPWP</sequence>
<evidence type="ECO:0000313" key="4">
    <source>
        <dbReference type="Proteomes" id="UP000076532"/>
    </source>
</evidence>
<dbReference type="STRING" id="436010.A0A167VGZ7"/>
<organism evidence="2 4">
    <name type="scientific">Athelia psychrophila</name>
    <dbReference type="NCBI Taxonomy" id="1759441"/>
    <lineage>
        <taxon>Eukaryota</taxon>
        <taxon>Fungi</taxon>
        <taxon>Dikarya</taxon>
        <taxon>Basidiomycota</taxon>
        <taxon>Agaricomycotina</taxon>
        <taxon>Agaricomycetes</taxon>
        <taxon>Agaricomycetidae</taxon>
        <taxon>Atheliales</taxon>
        <taxon>Atheliaceae</taxon>
        <taxon>Athelia</taxon>
    </lineage>
</organism>
<dbReference type="EMBL" id="KV417871">
    <property type="protein sequence ID" value="KZP05003.1"/>
    <property type="molecule type" value="Genomic_DNA"/>
</dbReference>
<feature type="region of interest" description="Disordered" evidence="1">
    <location>
        <begin position="391"/>
        <end position="411"/>
    </location>
</feature>
<proteinExistence type="predicted"/>
<keyword evidence="4" id="KW-1185">Reference proteome</keyword>
<dbReference type="OrthoDB" id="3063804at2759"/>
<gene>
    <name evidence="2" type="ORF">FIBSPDRAFT_903837</name>
    <name evidence="3" type="ORF">FIBSPDRAFT_930671</name>
</gene>
<accession>A0A167VGZ7</accession>
<evidence type="ECO:0000313" key="2">
    <source>
        <dbReference type="EMBL" id="KZP05003.1"/>
    </source>
</evidence>
<dbReference type="EMBL" id="KV417533">
    <property type="protein sequence ID" value="KZP23377.1"/>
    <property type="molecule type" value="Genomic_DNA"/>
</dbReference>
<feature type="region of interest" description="Disordered" evidence="1">
    <location>
        <begin position="265"/>
        <end position="305"/>
    </location>
</feature>
<evidence type="ECO:0000256" key="1">
    <source>
        <dbReference type="SAM" id="MobiDB-lite"/>
    </source>
</evidence>
<name>A0A167VGZ7_9AGAM</name>
<protein>
    <submittedName>
        <fullName evidence="2">Uncharacterized protein</fullName>
    </submittedName>
</protein>
<evidence type="ECO:0000313" key="3">
    <source>
        <dbReference type="EMBL" id="KZP23377.1"/>
    </source>
</evidence>
<reference evidence="2 4" key="1">
    <citation type="journal article" date="2016" name="Mol. Biol. Evol.">
        <title>Comparative Genomics of Early-Diverging Mushroom-Forming Fungi Provides Insights into the Origins of Lignocellulose Decay Capabilities.</title>
        <authorList>
            <person name="Nagy L.G."/>
            <person name="Riley R."/>
            <person name="Tritt A."/>
            <person name="Adam C."/>
            <person name="Daum C."/>
            <person name="Floudas D."/>
            <person name="Sun H."/>
            <person name="Yadav J.S."/>
            <person name="Pangilinan J."/>
            <person name="Larsson K.H."/>
            <person name="Matsuura K."/>
            <person name="Barry K."/>
            <person name="Labutti K."/>
            <person name="Kuo R."/>
            <person name="Ohm R.A."/>
            <person name="Bhattacharya S.S."/>
            <person name="Shirouzu T."/>
            <person name="Yoshinaga Y."/>
            <person name="Martin F.M."/>
            <person name="Grigoriev I.V."/>
            <person name="Hibbett D.S."/>
        </authorList>
    </citation>
    <scope>NUCLEOTIDE SEQUENCE [LARGE SCALE GENOMIC DNA]</scope>
    <source>
        <strain evidence="2 4">CBS 109695</strain>
    </source>
</reference>